<keyword evidence="6" id="KW-1185">Reference proteome</keyword>
<dbReference type="GO" id="GO:0006508">
    <property type="term" value="P:proteolysis"/>
    <property type="evidence" value="ECO:0007669"/>
    <property type="project" value="InterPro"/>
</dbReference>
<dbReference type="InterPro" id="IPR043504">
    <property type="entry name" value="Peptidase_S1_PA_chymotrypsin"/>
</dbReference>
<dbReference type="EMBL" id="JAENJH010000002">
    <property type="protein sequence ID" value="MBK1784927.1"/>
    <property type="molecule type" value="Genomic_DNA"/>
</dbReference>
<dbReference type="Pfam" id="PF00089">
    <property type="entry name" value="Trypsin"/>
    <property type="match status" value="1"/>
</dbReference>
<evidence type="ECO:0000313" key="6">
    <source>
        <dbReference type="Proteomes" id="UP000635245"/>
    </source>
</evidence>
<dbReference type="AlphaFoldDB" id="A0A934QMY0"/>
<dbReference type="InterPro" id="IPR050430">
    <property type="entry name" value="Peptidase_S1"/>
</dbReference>
<keyword evidence="2" id="KW-1015">Disulfide bond</keyword>
<dbReference type="InterPro" id="IPR001254">
    <property type="entry name" value="Trypsin_dom"/>
</dbReference>
<dbReference type="Gene3D" id="2.40.10.10">
    <property type="entry name" value="Trypsin-like serine proteases"/>
    <property type="match status" value="1"/>
</dbReference>
<dbReference type="SUPFAM" id="SSF50494">
    <property type="entry name" value="Trypsin-like serine proteases"/>
    <property type="match status" value="1"/>
</dbReference>
<evidence type="ECO:0000259" key="4">
    <source>
        <dbReference type="PROSITE" id="PS50240"/>
    </source>
</evidence>
<dbReference type="PANTHER" id="PTHR24276">
    <property type="entry name" value="POLYSERASE-RELATED"/>
    <property type="match status" value="1"/>
</dbReference>
<evidence type="ECO:0000256" key="3">
    <source>
        <dbReference type="SAM" id="SignalP"/>
    </source>
</evidence>
<sequence>MVTALAGLTVLSLLQAAPANAIANGEDVADGEYTFSASLSMPEITRGDGTTYASACSGALIADQWIITAGHCFHDGDRNRVSGPPRYQVTATIGQATRSGDEGVKVDVADVVQGENADIAIAKLAKPVEGIEPLQVGENAPAKDDIVRLVGWGSSDATADVDNRPDRMQTGEFVVTGVEDLAVNVTGHAPQRDVSACPYDSGAPFFSESEDGTYSLVATEVGGPDCPHAEDESAARTDVLYDWIAKHVRLP</sequence>
<protein>
    <submittedName>
        <fullName evidence="5">S1 family peptidase</fullName>
    </submittedName>
</protein>
<name>A0A934QMY0_9PSEU</name>
<dbReference type="InterPro" id="IPR009003">
    <property type="entry name" value="Peptidase_S1_PA"/>
</dbReference>
<organism evidence="5 6">
    <name type="scientific">Prauserella cavernicola</name>
    <dbReference type="NCBI Taxonomy" id="2800127"/>
    <lineage>
        <taxon>Bacteria</taxon>
        <taxon>Bacillati</taxon>
        <taxon>Actinomycetota</taxon>
        <taxon>Actinomycetes</taxon>
        <taxon>Pseudonocardiales</taxon>
        <taxon>Pseudonocardiaceae</taxon>
        <taxon>Prauserella</taxon>
    </lineage>
</organism>
<proteinExistence type="inferred from homology"/>
<evidence type="ECO:0000313" key="5">
    <source>
        <dbReference type="EMBL" id="MBK1784927.1"/>
    </source>
</evidence>
<keyword evidence="3" id="KW-0732">Signal</keyword>
<dbReference type="Proteomes" id="UP000635245">
    <property type="component" value="Unassembled WGS sequence"/>
</dbReference>
<evidence type="ECO:0000256" key="1">
    <source>
        <dbReference type="ARBA" id="ARBA00007664"/>
    </source>
</evidence>
<accession>A0A934QMY0</accession>
<feature type="chain" id="PRO_5036770010" evidence="3">
    <location>
        <begin position="22"/>
        <end position="251"/>
    </location>
</feature>
<dbReference type="PROSITE" id="PS00134">
    <property type="entry name" value="TRYPSIN_HIS"/>
    <property type="match status" value="1"/>
</dbReference>
<gene>
    <name evidence="5" type="ORF">JHE00_11375</name>
</gene>
<dbReference type="SMART" id="SM00020">
    <property type="entry name" value="Tryp_SPc"/>
    <property type="match status" value="1"/>
</dbReference>
<dbReference type="InterPro" id="IPR018114">
    <property type="entry name" value="TRYPSIN_HIS"/>
</dbReference>
<dbReference type="InterPro" id="IPR001314">
    <property type="entry name" value="Peptidase_S1A"/>
</dbReference>
<comment type="caution">
    <text evidence="5">The sequence shown here is derived from an EMBL/GenBank/DDBJ whole genome shotgun (WGS) entry which is preliminary data.</text>
</comment>
<evidence type="ECO:0000256" key="2">
    <source>
        <dbReference type="ARBA" id="ARBA00023157"/>
    </source>
</evidence>
<comment type="similarity">
    <text evidence="1">Belongs to the peptidase S1 family.</text>
</comment>
<feature type="signal peptide" evidence="3">
    <location>
        <begin position="1"/>
        <end position="21"/>
    </location>
</feature>
<dbReference type="PRINTS" id="PR00722">
    <property type="entry name" value="CHYMOTRYPSIN"/>
</dbReference>
<reference evidence="5" key="1">
    <citation type="submission" date="2020-12" db="EMBL/GenBank/DDBJ databases">
        <title>Prauserella sp. ASG 168, a novel actinomycete isolated from cave rock.</title>
        <authorList>
            <person name="Suriyachadkun C."/>
        </authorList>
    </citation>
    <scope>NUCLEOTIDE SEQUENCE</scope>
    <source>
        <strain evidence="5">ASG 168</strain>
    </source>
</reference>
<feature type="domain" description="Peptidase S1" evidence="4">
    <location>
        <begin position="22"/>
        <end position="249"/>
    </location>
</feature>
<dbReference type="PROSITE" id="PS50240">
    <property type="entry name" value="TRYPSIN_DOM"/>
    <property type="match status" value="1"/>
</dbReference>
<dbReference type="PANTHER" id="PTHR24276:SF98">
    <property type="entry name" value="FI18310P1-RELATED"/>
    <property type="match status" value="1"/>
</dbReference>
<dbReference type="GO" id="GO:0004252">
    <property type="term" value="F:serine-type endopeptidase activity"/>
    <property type="evidence" value="ECO:0007669"/>
    <property type="project" value="InterPro"/>
</dbReference>